<sequence>MCVDVWHFQNKHKTMHTFCQEHCNPADFLKLKSEDGKGWWFTTSIAEQVNLWLGGYHLIICEMMQVKYNFFFDEMIWLCNLNTLEPLKAKGL</sequence>
<dbReference type="GeneID" id="19207988"/>
<dbReference type="AlphaFoldDB" id="A0A5M3MLK5"/>
<dbReference type="KEGG" id="cput:CONPUDRAFT_58890"/>
<comment type="caution">
    <text evidence="1">The sequence shown here is derived from an EMBL/GenBank/DDBJ whole genome shotgun (WGS) entry which is preliminary data.</text>
</comment>
<dbReference type="Proteomes" id="UP000053558">
    <property type="component" value="Unassembled WGS sequence"/>
</dbReference>
<proteinExistence type="predicted"/>
<keyword evidence="2" id="KW-1185">Reference proteome</keyword>
<accession>A0A5M3MLK5</accession>
<dbReference type="EMBL" id="JH711580">
    <property type="protein sequence ID" value="EIW80109.1"/>
    <property type="molecule type" value="Genomic_DNA"/>
</dbReference>
<protein>
    <recommendedName>
        <fullName evidence="3">CxC2-like cysteine cluster KDZ transposase-associated domain-containing protein</fullName>
    </recommendedName>
</protein>
<evidence type="ECO:0000313" key="1">
    <source>
        <dbReference type="EMBL" id="EIW80109.1"/>
    </source>
</evidence>
<gene>
    <name evidence="1" type="ORF">CONPUDRAFT_58890</name>
</gene>
<dbReference type="RefSeq" id="XP_007769795.1">
    <property type="nucleotide sequence ID" value="XM_007771605.1"/>
</dbReference>
<reference evidence="2" key="1">
    <citation type="journal article" date="2012" name="Science">
        <title>The Paleozoic origin of enzymatic lignin decomposition reconstructed from 31 fungal genomes.</title>
        <authorList>
            <person name="Floudas D."/>
            <person name="Binder M."/>
            <person name="Riley R."/>
            <person name="Barry K."/>
            <person name="Blanchette R.A."/>
            <person name="Henrissat B."/>
            <person name="Martinez A.T."/>
            <person name="Otillar R."/>
            <person name="Spatafora J.W."/>
            <person name="Yadav J.S."/>
            <person name="Aerts A."/>
            <person name="Benoit I."/>
            <person name="Boyd A."/>
            <person name="Carlson A."/>
            <person name="Copeland A."/>
            <person name="Coutinho P.M."/>
            <person name="de Vries R.P."/>
            <person name="Ferreira P."/>
            <person name="Findley K."/>
            <person name="Foster B."/>
            <person name="Gaskell J."/>
            <person name="Glotzer D."/>
            <person name="Gorecki P."/>
            <person name="Heitman J."/>
            <person name="Hesse C."/>
            <person name="Hori C."/>
            <person name="Igarashi K."/>
            <person name="Jurgens J.A."/>
            <person name="Kallen N."/>
            <person name="Kersten P."/>
            <person name="Kohler A."/>
            <person name="Kuees U."/>
            <person name="Kumar T.K.A."/>
            <person name="Kuo A."/>
            <person name="LaButti K."/>
            <person name="Larrondo L.F."/>
            <person name="Lindquist E."/>
            <person name="Ling A."/>
            <person name="Lombard V."/>
            <person name="Lucas S."/>
            <person name="Lundell T."/>
            <person name="Martin R."/>
            <person name="McLaughlin D.J."/>
            <person name="Morgenstern I."/>
            <person name="Morin E."/>
            <person name="Murat C."/>
            <person name="Nagy L.G."/>
            <person name="Nolan M."/>
            <person name="Ohm R.A."/>
            <person name="Patyshakuliyeva A."/>
            <person name="Rokas A."/>
            <person name="Ruiz-Duenas F.J."/>
            <person name="Sabat G."/>
            <person name="Salamov A."/>
            <person name="Samejima M."/>
            <person name="Schmutz J."/>
            <person name="Slot J.C."/>
            <person name="St John F."/>
            <person name="Stenlid J."/>
            <person name="Sun H."/>
            <person name="Sun S."/>
            <person name="Syed K."/>
            <person name="Tsang A."/>
            <person name="Wiebenga A."/>
            <person name="Young D."/>
            <person name="Pisabarro A."/>
            <person name="Eastwood D.C."/>
            <person name="Martin F."/>
            <person name="Cullen D."/>
            <person name="Grigoriev I.V."/>
            <person name="Hibbett D.S."/>
        </authorList>
    </citation>
    <scope>NUCLEOTIDE SEQUENCE [LARGE SCALE GENOMIC DNA]</scope>
    <source>
        <strain evidence="2">RWD-64-598 SS2</strain>
    </source>
</reference>
<evidence type="ECO:0000313" key="2">
    <source>
        <dbReference type="Proteomes" id="UP000053558"/>
    </source>
</evidence>
<organism evidence="1 2">
    <name type="scientific">Coniophora puteana (strain RWD-64-598)</name>
    <name type="common">Brown rot fungus</name>
    <dbReference type="NCBI Taxonomy" id="741705"/>
    <lineage>
        <taxon>Eukaryota</taxon>
        <taxon>Fungi</taxon>
        <taxon>Dikarya</taxon>
        <taxon>Basidiomycota</taxon>
        <taxon>Agaricomycotina</taxon>
        <taxon>Agaricomycetes</taxon>
        <taxon>Agaricomycetidae</taxon>
        <taxon>Boletales</taxon>
        <taxon>Coniophorineae</taxon>
        <taxon>Coniophoraceae</taxon>
        <taxon>Coniophora</taxon>
    </lineage>
</organism>
<dbReference type="OrthoDB" id="2501483at2759"/>
<evidence type="ECO:0008006" key="3">
    <source>
        <dbReference type="Google" id="ProtNLM"/>
    </source>
</evidence>
<name>A0A5M3MLK5_CONPW</name>